<dbReference type="RefSeq" id="WP_357974865.1">
    <property type="nucleotide sequence ID" value="NZ_JBFAIH010000002.1"/>
</dbReference>
<evidence type="ECO:0000313" key="1">
    <source>
        <dbReference type="EMBL" id="MEV0362423.1"/>
    </source>
</evidence>
<sequence>MADSLGFLSFVSKEGECQVDAFEFAQPSFGSCSGLPDKQIGFDLFEPGQHPPFVGEKRHWALANVGKPTDGNRRLARFSHSSS</sequence>
<protein>
    <submittedName>
        <fullName evidence="1">Uncharacterized protein</fullName>
    </submittedName>
</protein>
<proteinExistence type="predicted"/>
<dbReference type="Proteomes" id="UP001551658">
    <property type="component" value="Unassembled WGS sequence"/>
</dbReference>
<reference evidence="1 2" key="1">
    <citation type="submission" date="2024-06" db="EMBL/GenBank/DDBJ databases">
        <title>The Natural Products Discovery Center: Release of the First 8490 Sequenced Strains for Exploring Actinobacteria Biosynthetic Diversity.</title>
        <authorList>
            <person name="Kalkreuter E."/>
            <person name="Kautsar S.A."/>
            <person name="Yang D."/>
            <person name="Bader C.D."/>
            <person name="Teijaro C.N."/>
            <person name="Fluegel L."/>
            <person name="Davis C.M."/>
            <person name="Simpson J.R."/>
            <person name="Lauterbach L."/>
            <person name="Steele A.D."/>
            <person name="Gui C."/>
            <person name="Meng S."/>
            <person name="Li G."/>
            <person name="Viehrig K."/>
            <person name="Ye F."/>
            <person name="Su P."/>
            <person name="Kiefer A.F."/>
            <person name="Nichols A."/>
            <person name="Cepeda A.J."/>
            <person name="Yan W."/>
            <person name="Fan B."/>
            <person name="Jiang Y."/>
            <person name="Adhikari A."/>
            <person name="Zheng C.-J."/>
            <person name="Schuster L."/>
            <person name="Cowan T.M."/>
            <person name="Smanski M.J."/>
            <person name="Chevrette M.G."/>
            <person name="De Carvalho L.P.S."/>
            <person name="Shen B."/>
        </authorList>
    </citation>
    <scope>NUCLEOTIDE SEQUENCE [LARGE SCALE GENOMIC DNA]</scope>
    <source>
        <strain evidence="1 2">NPDC050671</strain>
    </source>
</reference>
<keyword evidence="2" id="KW-1185">Reference proteome</keyword>
<gene>
    <name evidence="1" type="ORF">AB0H72_06940</name>
</gene>
<evidence type="ECO:0000313" key="2">
    <source>
        <dbReference type="Proteomes" id="UP001551658"/>
    </source>
</evidence>
<accession>A0ABV3F446</accession>
<organism evidence="1 2">
    <name type="scientific">Nocardia fusca</name>
    <dbReference type="NCBI Taxonomy" id="941183"/>
    <lineage>
        <taxon>Bacteria</taxon>
        <taxon>Bacillati</taxon>
        <taxon>Actinomycetota</taxon>
        <taxon>Actinomycetes</taxon>
        <taxon>Mycobacteriales</taxon>
        <taxon>Nocardiaceae</taxon>
        <taxon>Nocardia</taxon>
    </lineage>
</organism>
<comment type="caution">
    <text evidence="1">The sequence shown here is derived from an EMBL/GenBank/DDBJ whole genome shotgun (WGS) entry which is preliminary data.</text>
</comment>
<dbReference type="EMBL" id="JBFAIH010000002">
    <property type="protein sequence ID" value="MEV0362423.1"/>
    <property type="molecule type" value="Genomic_DNA"/>
</dbReference>
<name>A0ABV3F446_9NOCA</name>